<dbReference type="EMBL" id="HACG01053182">
    <property type="protein sequence ID" value="CEL00053.1"/>
    <property type="molecule type" value="Transcribed_RNA"/>
</dbReference>
<dbReference type="AlphaFoldDB" id="A0A0B7C4C3"/>
<proteinExistence type="predicted"/>
<gene>
    <name evidence="1" type="primary">ORF222740</name>
</gene>
<sequence>DSVATDLAVRNIRGDQNKSSNKFRPLILGHRPGGKYPVVILEKSPVKIATSPAIKQEKLDHTDLLESINP</sequence>
<reference evidence="1" key="1">
    <citation type="submission" date="2014-12" db="EMBL/GenBank/DDBJ databases">
        <title>Insight into the proteome of Arion vulgaris.</title>
        <authorList>
            <person name="Aradska J."/>
            <person name="Bulat T."/>
            <person name="Smidak R."/>
            <person name="Sarate P."/>
            <person name="Gangsoo J."/>
            <person name="Sialana F."/>
            <person name="Bilban M."/>
            <person name="Lubec G."/>
        </authorList>
    </citation>
    <scope>NUCLEOTIDE SEQUENCE</scope>
    <source>
        <tissue evidence="1">Skin</tissue>
    </source>
</reference>
<feature type="non-terminal residue" evidence="1">
    <location>
        <position position="1"/>
    </location>
</feature>
<protein>
    <submittedName>
        <fullName evidence="1">Uncharacterized protein</fullName>
    </submittedName>
</protein>
<evidence type="ECO:0000313" key="1">
    <source>
        <dbReference type="EMBL" id="CEL00053.1"/>
    </source>
</evidence>
<name>A0A0B7C4C3_9EUPU</name>
<organism evidence="1">
    <name type="scientific">Arion vulgaris</name>
    <dbReference type="NCBI Taxonomy" id="1028688"/>
    <lineage>
        <taxon>Eukaryota</taxon>
        <taxon>Metazoa</taxon>
        <taxon>Spiralia</taxon>
        <taxon>Lophotrochozoa</taxon>
        <taxon>Mollusca</taxon>
        <taxon>Gastropoda</taxon>
        <taxon>Heterobranchia</taxon>
        <taxon>Euthyneura</taxon>
        <taxon>Panpulmonata</taxon>
        <taxon>Eupulmonata</taxon>
        <taxon>Stylommatophora</taxon>
        <taxon>Helicina</taxon>
        <taxon>Arionoidea</taxon>
        <taxon>Arionidae</taxon>
        <taxon>Arion</taxon>
    </lineage>
</organism>
<feature type="non-terminal residue" evidence="1">
    <location>
        <position position="70"/>
    </location>
</feature>
<accession>A0A0B7C4C3</accession>